<feature type="transmembrane region" description="Helical" evidence="6">
    <location>
        <begin position="340"/>
        <end position="362"/>
    </location>
</feature>
<dbReference type="STRING" id="1178516.AWR27_01455"/>
<name>A0A1P9WS14_9BACT</name>
<keyword evidence="2" id="KW-1003">Cell membrane</keyword>
<sequence>MLTNYIKIAWKVLLRHPFYTFITLFGISLTLTVLMVLTSFLDHLIGSHYPEYKRDRSLYLLHIRLTDSTNRSGNMSDFSYKFLKQHVFSLKTPEKVAMVSTWAWANSYVDGKRIKVKSKFSDANFWDVTDFTFLEGKPYSEQNIANADPVAVITDAFRTDYFGLNTNAVGKTIEVDNARYRVIGVVKAAPITRLFSSAEVYLPYTLPKSNYQKGEYLGSFNAIILARNQRDFKAIQDEYNQSVKRIPIPFMEGNWLKVFYIRAEAKPYLDTFIQNFPSGPNSTTVYTVITLIMLLFMLLPAINLVNLNVGRSMERASEIGVRKAFGAPVRTLLGQFVIENVFITLLGGLIALGLSALILSLINQSGWILHSDLTINLSVLAVSIFLCLIFGILSGVIPAWRMAKLPIADALKS</sequence>
<dbReference type="Pfam" id="PF02687">
    <property type="entry name" value="FtsX"/>
    <property type="match status" value="1"/>
</dbReference>
<evidence type="ECO:0000256" key="2">
    <source>
        <dbReference type="ARBA" id="ARBA00022475"/>
    </source>
</evidence>
<gene>
    <name evidence="9" type="ORF">AWR27_01455</name>
</gene>
<keyword evidence="5 6" id="KW-0472">Membrane</keyword>
<evidence type="ECO:0000259" key="8">
    <source>
        <dbReference type="Pfam" id="PF12704"/>
    </source>
</evidence>
<feature type="domain" description="MacB-like periplasmic core" evidence="8">
    <location>
        <begin position="20"/>
        <end position="238"/>
    </location>
</feature>
<evidence type="ECO:0000256" key="1">
    <source>
        <dbReference type="ARBA" id="ARBA00004651"/>
    </source>
</evidence>
<dbReference type="OrthoDB" id="8740261at2"/>
<proteinExistence type="predicted"/>
<dbReference type="Proteomes" id="UP000187941">
    <property type="component" value="Chromosome"/>
</dbReference>
<dbReference type="AlphaFoldDB" id="A0A1P9WS14"/>
<evidence type="ECO:0000256" key="6">
    <source>
        <dbReference type="SAM" id="Phobius"/>
    </source>
</evidence>
<keyword evidence="4 6" id="KW-1133">Transmembrane helix</keyword>
<dbReference type="InterPro" id="IPR025857">
    <property type="entry name" value="MacB_PCD"/>
</dbReference>
<keyword evidence="10" id="KW-1185">Reference proteome</keyword>
<evidence type="ECO:0000313" key="10">
    <source>
        <dbReference type="Proteomes" id="UP000187941"/>
    </source>
</evidence>
<dbReference type="RefSeq" id="WP_077129555.1">
    <property type="nucleotide sequence ID" value="NZ_CP014263.1"/>
</dbReference>
<dbReference type="PANTHER" id="PTHR30572:SF18">
    <property type="entry name" value="ABC-TYPE MACROLIDE FAMILY EXPORT SYSTEM PERMEASE COMPONENT 2"/>
    <property type="match status" value="1"/>
</dbReference>
<dbReference type="InterPro" id="IPR003838">
    <property type="entry name" value="ABC3_permease_C"/>
</dbReference>
<dbReference type="Pfam" id="PF12704">
    <property type="entry name" value="MacB_PCD"/>
    <property type="match status" value="1"/>
</dbReference>
<dbReference type="InterPro" id="IPR050250">
    <property type="entry name" value="Macrolide_Exporter_MacB"/>
</dbReference>
<feature type="domain" description="ABC3 transporter permease C-terminal" evidence="7">
    <location>
        <begin position="291"/>
        <end position="406"/>
    </location>
</feature>
<dbReference type="GO" id="GO:0022857">
    <property type="term" value="F:transmembrane transporter activity"/>
    <property type="evidence" value="ECO:0007669"/>
    <property type="project" value="TreeGrafter"/>
</dbReference>
<evidence type="ECO:0000256" key="4">
    <source>
        <dbReference type="ARBA" id="ARBA00022989"/>
    </source>
</evidence>
<dbReference type="GO" id="GO:0005886">
    <property type="term" value="C:plasma membrane"/>
    <property type="evidence" value="ECO:0007669"/>
    <property type="project" value="UniProtKB-SubCell"/>
</dbReference>
<protein>
    <submittedName>
        <fullName evidence="9">ABC transporter permease</fullName>
    </submittedName>
</protein>
<feature type="transmembrane region" description="Helical" evidence="6">
    <location>
        <begin position="285"/>
        <end position="305"/>
    </location>
</feature>
<dbReference type="EMBL" id="CP014263">
    <property type="protein sequence ID" value="AQG78133.1"/>
    <property type="molecule type" value="Genomic_DNA"/>
</dbReference>
<dbReference type="KEGG" id="smon:AWR27_01455"/>
<evidence type="ECO:0000259" key="7">
    <source>
        <dbReference type="Pfam" id="PF02687"/>
    </source>
</evidence>
<feature type="transmembrane region" description="Helical" evidence="6">
    <location>
        <begin position="374"/>
        <end position="397"/>
    </location>
</feature>
<accession>A0A1P9WS14</accession>
<evidence type="ECO:0000256" key="3">
    <source>
        <dbReference type="ARBA" id="ARBA00022692"/>
    </source>
</evidence>
<evidence type="ECO:0000256" key="5">
    <source>
        <dbReference type="ARBA" id="ARBA00023136"/>
    </source>
</evidence>
<keyword evidence="3 6" id="KW-0812">Transmembrane</keyword>
<feature type="transmembrane region" description="Helical" evidence="6">
    <location>
        <begin position="21"/>
        <end position="41"/>
    </location>
</feature>
<dbReference type="PANTHER" id="PTHR30572">
    <property type="entry name" value="MEMBRANE COMPONENT OF TRANSPORTER-RELATED"/>
    <property type="match status" value="1"/>
</dbReference>
<organism evidence="9 10">
    <name type="scientific">Spirosoma montaniterrae</name>
    <dbReference type="NCBI Taxonomy" id="1178516"/>
    <lineage>
        <taxon>Bacteria</taxon>
        <taxon>Pseudomonadati</taxon>
        <taxon>Bacteroidota</taxon>
        <taxon>Cytophagia</taxon>
        <taxon>Cytophagales</taxon>
        <taxon>Cytophagaceae</taxon>
        <taxon>Spirosoma</taxon>
    </lineage>
</organism>
<comment type="subcellular location">
    <subcellularLocation>
        <location evidence="1">Cell membrane</location>
        <topology evidence="1">Multi-pass membrane protein</topology>
    </subcellularLocation>
</comment>
<evidence type="ECO:0000313" key="9">
    <source>
        <dbReference type="EMBL" id="AQG78133.1"/>
    </source>
</evidence>
<reference evidence="9 10" key="1">
    <citation type="submission" date="2016-01" db="EMBL/GenBank/DDBJ databases">
        <authorList>
            <person name="Oliw E.H."/>
        </authorList>
    </citation>
    <scope>NUCLEOTIDE SEQUENCE [LARGE SCALE GENOMIC DNA]</scope>
    <source>
        <strain evidence="9 10">DY10</strain>
    </source>
</reference>